<proteinExistence type="predicted"/>
<dbReference type="Proteomes" id="UP001155241">
    <property type="component" value="Unassembled WGS sequence"/>
</dbReference>
<feature type="compositionally biased region" description="Basic and acidic residues" evidence="1">
    <location>
        <begin position="7"/>
        <end position="17"/>
    </location>
</feature>
<keyword evidence="3" id="KW-1185">Reference proteome</keyword>
<evidence type="ECO:0000313" key="3">
    <source>
        <dbReference type="Proteomes" id="UP001155241"/>
    </source>
</evidence>
<reference evidence="2" key="1">
    <citation type="submission" date="2022-06" db="EMBL/GenBank/DDBJ databases">
        <title>Aeoliella straminimaris, a novel planctomycete from sediments.</title>
        <authorList>
            <person name="Vitorino I.R."/>
            <person name="Lage O.M."/>
        </authorList>
    </citation>
    <scope>NUCLEOTIDE SEQUENCE</scope>
    <source>
        <strain evidence="2">ICT_H6.2</strain>
    </source>
</reference>
<sequence>MTLHLEASYRQHDDSNYQKRGKQQQKRDYSIRSAPRFKMALFVSFVVVNIACNESDTGDQ</sequence>
<name>A0A9X2FIH5_9BACT</name>
<evidence type="ECO:0000256" key="1">
    <source>
        <dbReference type="SAM" id="MobiDB-lite"/>
    </source>
</evidence>
<dbReference type="AlphaFoldDB" id="A0A9X2FIH5"/>
<comment type="caution">
    <text evidence="2">The sequence shown here is derived from an EMBL/GenBank/DDBJ whole genome shotgun (WGS) entry which is preliminary data.</text>
</comment>
<protein>
    <submittedName>
        <fullName evidence="2">Uncharacterized protein</fullName>
    </submittedName>
</protein>
<accession>A0A9X2FIH5</accession>
<gene>
    <name evidence="2" type="ORF">NG895_18995</name>
</gene>
<feature type="region of interest" description="Disordered" evidence="1">
    <location>
        <begin position="1"/>
        <end position="29"/>
    </location>
</feature>
<organism evidence="2 3">
    <name type="scientific">Aeoliella straminimaris</name>
    <dbReference type="NCBI Taxonomy" id="2954799"/>
    <lineage>
        <taxon>Bacteria</taxon>
        <taxon>Pseudomonadati</taxon>
        <taxon>Planctomycetota</taxon>
        <taxon>Planctomycetia</taxon>
        <taxon>Pirellulales</taxon>
        <taxon>Lacipirellulaceae</taxon>
        <taxon>Aeoliella</taxon>
    </lineage>
</organism>
<dbReference type="EMBL" id="JAMXLR010000064">
    <property type="protein sequence ID" value="MCO6045991.1"/>
    <property type="molecule type" value="Genomic_DNA"/>
</dbReference>
<evidence type="ECO:0000313" key="2">
    <source>
        <dbReference type="EMBL" id="MCO6045991.1"/>
    </source>
</evidence>
<dbReference type="RefSeq" id="WP_252854107.1">
    <property type="nucleotide sequence ID" value="NZ_JAMXLR010000064.1"/>
</dbReference>